<dbReference type="AlphaFoldDB" id="A0A2W5ZDJ0"/>
<organism evidence="3 4">
    <name type="scientific">Candidatus Aeolococcus gillhamiae</name>
    <dbReference type="NCBI Taxonomy" id="3127015"/>
    <lineage>
        <taxon>Bacteria</taxon>
        <taxon>Bacillati</taxon>
        <taxon>Candidatus Dormiibacterota</taxon>
        <taxon>Candidatus Dormibacteria</taxon>
        <taxon>Candidatus Aeolococcales</taxon>
        <taxon>Candidatus Aeolococcaceae</taxon>
        <taxon>Candidatus Aeolococcus</taxon>
    </lineage>
</organism>
<accession>A0A2W5ZDJ0</accession>
<evidence type="ECO:0000313" key="3">
    <source>
        <dbReference type="EMBL" id="PZR83519.1"/>
    </source>
</evidence>
<dbReference type="EMBL" id="QHBU01000033">
    <property type="protein sequence ID" value="PZR83519.1"/>
    <property type="molecule type" value="Genomic_DNA"/>
</dbReference>
<dbReference type="InterPro" id="IPR011990">
    <property type="entry name" value="TPR-like_helical_dom_sf"/>
</dbReference>
<evidence type="ECO:0000259" key="2">
    <source>
        <dbReference type="Pfam" id="PF13369"/>
    </source>
</evidence>
<comment type="similarity">
    <text evidence="1">Belongs to the UPF0162 family.</text>
</comment>
<dbReference type="Proteomes" id="UP000248724">
    <property type="component" value="Unassembled WGS sequence"/>
</dbReference>
<sequence>MEVDPRQALLACAGDPRADIAEGALWLAAEDCAEVDVGGALRAIDTLAADLGERLDGARGSEAISVIHALLRERVGLRRSGGGDPRAHYLHLVLQRGAGIPISCAVLWMAVGRRAGLSVEGIGLPGHFGVRVDGVLAEPADGEVLDEPAAQRLVAAATGSDPGALQPAWLLPATARLMLARMSRNLRGCYSSLERWDMAVRAADRCVALFPEEPTERRDRGLLLWRTGHNGAALADLRHYLDTAPPDAADRGAVEEVAGRLRAALN</sequence>
<dbReference type="Pfam" id="PF13371">
    <property type="entry name" value="TPR_9"/>
    <property type="match status" value="1"/>
</dbReference>
<proteinExistence type="inferred from homology"/>
<comment type="caution">
    <text evidence="3">The sequence shown here is derived from an EMBL/GenBank/DDBJ whole genome shotgun (WGS) entry which is preliminary data.</text>
</comment>
<dbReference type="InterPro" id="IPR032698">
    <property type="entry name" value="SirB1_N"/>
</dbReference>
<dbReference type="PANTHER" id="PTHR31350">
    <property type="entry name" value="SI:DKEY-261L7.2"/>
    <property type="match status" value="1"/>
</dbReference>
<feature type="domain" description="Protein SirB1 N-terminal" evidence="2">
    <location>
        <begin position="41"/>
        <end position="183"/>
    </location>
</feature>
<dbReference type="PANTHER" id="PTHR31350:SF21">
    <property type="entry name" value="F-BOX ONLY PROTEIN 21"/>
    <property type="match status" value="1"/>
</dbReference>
<name>A0A2W5ZDJ0_9BACT</name>
<gene>
    <name evidence="3" type="ORF">DLM65_01675</name>
</gene>
<protein>
    <recommendedName>
        <fullName evidence="2">Protein SirB1 N-terminal domain-containing protein</fullName>
    </recommendedName>
</protein>
<evidence type="ECO:0000256" key="1">
    <source>
        <dbReference type="ARBA" id="ARBA00007100"/>
    </source>
</evidence>
<dbReference type="Gene3D" id="1.25.40.10">
    <property type="entry name" value="Tetratricopeptide repeat domain"/>
    <property type="match status" value="1"/>
</dbReference>
<dbReference type="SUPFAM" id="SSF48452">
    <property type="entry name" value="TPR-like"/>
    <property type="match status" value="1"/>
</dbReference>
<reference evidence="3 4" key="1">
    <citation type="journal article" date="2017" name="Nature">
        <title>Atmospheric trace gases support primary production in Antarctic desert surface soil.</title>
        <authorList>
            <person name="Ji M."/>
            <person name="Greening C."/>
            <person name="Vanwonterghem I."/>
            <person name="Carere C.R."/>
            <person name="Bay S.K."/>
            <person name="Steen J.A."/>
            <person name="Montgomery K."/>
            <person name="Lines T."/>
            <person name="Beardall J."/>
            <person name="van Dorst J."/>
            <person name="Snape I."/>
            <person name="Stott M.B."/>
            <person name="Hugenholtz P."/>
            <person name="Ferrari B.C."/>
        </authorList>
    </citation>
    <scope>NUCLEOTIDE SEQUENCE [LARGE SCALE GENOMIC DNA]</scope>
    <source>
        <strain evidence="3">RRmetagenome_bin12</strain>
    </source>
</reference>
<dbReference type="Pfam" id="PF13369">
    <property type="entry name" value="Transglut_core2"/>
    <property type="match status" value="1"/>
</dbReference>
<evidence type="ECO:0000313" key="4">
    <source>
        <dbReference type="Proteomes" id="UP000248724"/>
    </source>
</evidence>